<accession>A0A4P9ZHR1</accession>
<dbReference type="GO" id="GO:0005634">
    <property type="term" value="C:nucleus"/>
    <property type="evidence" value="ECO:0007669"/>
    <property type="project" value="UniProtKB-SubCell"/>
</dbReference>
<sequence length="461" mass="53235">MDPEFTANTPPILNKCLLLLEQTPVPCTAQYAPAARGEKYRSHPDIQFFSSIKKKHHFEYHRQKQKQLLEPVYGHVNEVTGCFDPYSRKHLLQRIGTYNALNWSIPPSASCHLEDGDEITCTKSTEHDWTSDGPTPSNLDRSIEDARSNPSPRSLLPTELTELFCAANGWACKVISRDNNFTNHLKCTACSAQFILRFNFVNEANYSDSLFDMDDIAELNDNLKVSYLSEIRQGAHSASCPWKIFLCSLQGTYYLTPFVASTISTLISEYLECLKNLVESLSMLEHMEDFCTKLIPPTAPSTDTEFVRVSKIWFLNRFYTDTKDNFAAVLDFMCPPWIYKVAAQGWKLSLQKHQENILNLIKCDFCNQRLFVDCILADEGLENYWHKKWCTRATPMGDMPFHEHFCRLVVLLEKLIGAHGEYLVDQELSFDIEAVDRKRWESFDVDEGLERFKKLRKMYFN</sequence>
<dbReference type="Proteomes" id="UP000268321">
    <property type="component" value="Unassembled WGS sequence"/>
</dbReference>
<reference evidence="6" key="1">
    <citation type="journal article" date="2018" name="Nat. Microbiol.">
        <title>Leveraging single-cell genomics to expand the fungal tree of life.</title>
        <authorList>
            <person name="Ahrendt S.R."/>
            <person name="Quandt C.A."/>
            <person name="Ciobanu D."/>
            <person name="Clum A."/>
            <person name="Salamov A."/>
            <person name="Andreopoulos B."/>
            <person name="Cheng J.F."/>
            <person name="Woyke T."/>
            <person name="Pelin A."/>
            <person name="Henrissat B."/>
            <person name="Reynolds N.K."/>
            <person name="Benny G.L."/>
            <person name="Smith M.E."/>
            <person name="James T.Y."/>
            <person name="Grigoriev I.V."/>
        </authorList>
    </citation>
    <scope>NUCLEOTIDE SEQUENCE [LARGE SCALE GENOMIC DNA]</scope>
    <source>
        <strain evidence="6">Baker2002</strain>
    </source>
</reference>
<dbReference type="Pfam" id="PF07967">
    <property type="entry name" value="zf-C3HC"/>
    <property type="match status" value="1"/>
</dbReference>
<dbReference type="EMBL" id="ML004429">
    <property type="protein sequence ID" value="RKP32706.1"/>
    <property type="molecule type" value="Genomic_DNA"/>
</dbReference>
<name>A0A4P9ZHR1_9ASCO</name>
<dbReference type="OrthoDB" id="3987180at2759"/>
<comment type="subcellular location">
    <subcellularLocation>
        <location evidence="1">Nucleus</location>
    </subcellularLocation>
</comment>
<dbReference type="InterPro" id="IPR012935">
    <property type="entry name" value="NuBaID_N"/>
</dbReference>
<evidence type="ECO:0000313" key="6">
    <source>
        <dbReference type="Proteomes" id="UP000268321"/>
    </source>
</evidence>
<keyword evidence="6" id="KW-1185">Reference proteome</keyword>
<evidence type="ECO:0000256" key="2">
    <source>
        <dbReference type="ARBA" id="ARBA00023242"/>
    </source>
</evidence>
<dbReference type="AlphaFoldDB" id="A0A4P9ZHR1"/>
<dbReference type="GO" id="GO:0008270">
    <property type="term" value="F:zinc ion binding"/>
    <property type="evidence" value="ECO:0007669"/>
    <property type="project" value="InterPro"/>
</dbReference>
<evidence type="ECO:0000256" key="3">
    <source>
        <dbReference type="SAM" id="MobiDB-lite"/>
    </source>
</evidence>
<gene>
    <name evidence="5" type="ORF">METBISCDRAFT_25289</name>
</gene>
<protein>
    <recommendedName>
        <fullName evidence="4">C3HC-type domain-containing protein</fullName>
    </recommendedName>
</protein>
<feature type="region of interest" description="Disordered" evidence="3">
    <location>
        <begin position="123"/>
        <end position="152"/>
    </location>
</feature>
<evidence type="ECO:0000313" key="5">
    <source>
        <dbReference type="EMBL" id="RKP32706.1"/>
    </source>
</evidence>
<feature type="domain" description="C3HC-type" evidence="4">
    <location>
        <begin position="157"/>
        <end position="284"/>
    </location>
</feature>
<keyword evidence="2" id="KW-0539">Nucleus</keyword>
<organism evidence="5 6">
    <name type="scientific">Metschnikowia bicuspidata</name>
    <dbReference type="NCBI Taxonomy" id="27322"/>
    <lineage>
        <taxon>Eukaryota</taxon>
        <taxon>Fungi</taxon>
        <taxon>Dikarya</taxon>
        <taxon>Ascomycota</taxon>
        <taxon>Saccharomycotina</taxon>
        <taxon>Pichiomycetes</taxon>
        <taxon>Metschnikowiaceae</taxon>
        <taxon>Metschnikowia</taxon>
    </lineage>
</organism>
<evidence type="ECO:0000259" key="4">
    <source>
        <dbReference type="Pfam" id="PF07967"/>
    </source>
</evidence>
<proteinExistence type="predicted"/>
<evidence type="ECO:0000256" key="1">
    <source>
        <dbReference type="ARBA" id="ARBA00004123"/>
    </source>
</evidence>